<dbReference type="SUPFAM" id="SSF46785">
    <property type="entry name" value="Winged helix' DNA-binding domain"/>
    <property type="match status" value="1"/>
</dbReference>
<dbReference type="EMBL" id="JDYK01000009">
    <property type="protein sequence ID" value="EWS81149.1"/>
    <property type="molecule type" value="Genomic_DNA"/>
</dbReference>
<feature type="compositionally biased region" description="Low complexity" evidence="4">
    <location>
        <begin position="116"/>
        <end position="132"/>
    </location>
</feature>
<accession>Z9JSI9</accession>
<feature type="compositionally biased region" description="Basic and acidic residues" evidence="4">
    <location>
        <begin position="96"/>
        <end position="115"/>
    </location>
</feature>
<sequence>MLPADPAVRDAADVFSLLGDPGRLRLLLALRAGEHSVHELAELSAQSDSAASHALKLLRAHRVVSARREGRRVHYALADPHVRTLLDVALAHIEHAVPQHGATPHDEGRHAERAHAPAAAGDAPRPGAEAVR</sequence>
<evidence type="ECO:0000256" key="3">
    <source>
        <dbReference type="ARBA" id="ARBA00023163"/>
    </source>
</evidence>
<dbReference type="HOGENOM" id="CLU_097806_7_2_11"/>
<dbReference type="InterPro" id="IPR051011">
    <property type="entry name" value="Metal_resp_trans_reg"/>
</dbReference>
<dbReference type="InterPro" id="IPR036388">
    <property type="entry name" value="WH-like_DNA-bd_sf"/>
</dbReference>
<dbReference type="InterPro" id="IPR036390">
    <property type="entry name" value="WH_DNA-bd_sf"/>
</dbReference>
<dbReference type="eggNOG" id="COG0640">
    <property type="taxonomic scope" value="Bacteria"/>
</dbReference>
<evidence type="ECO:0000256" key="1">
    <source>
        <dbReference type="ARBA" id="ARBA00023015"/>
    </source>
</evidence>
<keyword evidence="1" id="KW-0805">Transcription regulation</keyword>
<evidence type="ECO:0000256" key="2">
    <source>
        <dbReference type="ARBA" id="ARBA00023125"/>
    </source>
</evidence>
<dbReference type="InterPro" id="IPR011991">
    <property type="entry name" value="ArsR-like_HTH"/>
</dbReference>
<dbReference type="GO" id="GO:0003700">
    <property type="term" value="F:DNA-binding transcription factor activity"/>
    <property type="evidence" value="ECO:0007669"/>
    <property type="project" value="InterPro"/>
</dbReference>
<dbReference type="InterPro" id="IPR001845">
    <property type="entry name" value="HTH_ArsR_DNA-bd_dom"/>
</dbReference>
<dbReference type="PANTHER" id="PTHR43132:SF6">
    <property type="entry name" value="HTH-TYPE TRANSCRIPTIONAL REPRESSOR CZRA"/>
    <property type="match status" value="1"/>
</dbReference>
<keyword evidence="2" id="KW-0238">DNA-binding</keyword>
<dbReference type="PRINTS" id="PR00778">
    <property type="entry name" value="HTHARSR"/>
</dbReference>
<evidence type="ECO:0000259" key="5">
    <source>
        <dbReference type="PROSITE" id="PS50987"/>
    </source>
</evidence>
<organism evidence="6 7">
    <name type="scientific">Brachybacterium phenoliresistens</name>
    <dbReference type="NCBI Taxonomy" id="396014"/>
    <lineage>
        <taxon>Bacteria</taxon>
        <taxon>Bacillati</taxon>
        <taxon>Actinomycetota</taxon>
        <taxon>Actinomycetes</taxon>
        <taxon>Micrococcales</taxon>
        <taxon>Dermabacteraceae</taxon>
        <taxon>Brachybacterium</taxon>
    </lineage>
</organism>
<evidence type="ECO:0000313" key="6">
    <source>
        <dbReference type="EMBL" id="EWS81149.1"/>
    </source>
</evidence>
<name>Z9JSI9_9MICO</name>
<feature type="region of interest" description="Disordered" evidence="4">
    <location>
        <begin position="96"/>
        <end position="132"/>
    </location>
</feature>
<dbReference type="Gene3D" id="1.10.10.10">
    <property type="entry name" value="Winged helix-like DNA-binding domain superfamily/Winged helix DNA-binding domain"/>
    <property type="match status" value="1"/>
</dbReference>
<dbReference type="NCBIfam" id="NF033788">
    <property type="entry name" value="HTH_metalloreg"/>
    <property type="match status" value="1"/>
</dbReference>
<keyword evidence="7" id="KW-1185">Reference proteome</keyword>
<reference evidence="6 7" key="1">
    <citation type="submission" date="2014-02" db="EMBL/GenBank/DDBJ databases">
        <title>Genome sequence of Brachybacterium phenoliresistens strain W13A50.</title>
        <authorList>
            <person name="Wang X."/>
        </authorList>
    </citation>
    <scope>NUCLEOTIDE SEQUENCE [LARGE SCALE GENOMIC DNA]</scope>
    <source>
        <strain evidence="6 7">W13A50</strain>
    </source>
</reference>
<dbReference type="Pfam" id="PF01022">
    <property type="entry name" value="HTH_5"/>
    <property type="match status" value="1"/>
</dbReference>
<feature type="domain" description="HTH arsR-type" evidence="5">
    <location>
        <begin position="3"/>
        <end position="97"/>
    </location>
</feature>
<evidence type="ECO:0000313" key="7">
    <source>
        <dbReference type="Proteomes" id="UP000023067"/>
    </source>
</evidence>
<dbReference type="Proteomes" id="UP000023067">
    <property type="component" value="Unassembled WGS sequence"/>
</dbReference>
<dbReference type="PANTHER" id="PTHR43132">
    <property type="entry name" value="ARSENICAL RESISTANCE OPERON REPRESSOR ARSR-RELATED"/>
    <property type="match status" value="1"/>
</dbReference>
<gene>
    <name evidence="6" type="ORF">BF93_18450</name>
</gene>
<dbReference type="PROSITE" id="PS50987">
    <property type="entry name" value="HTH_ARSR_2"/>
    <property type="match status" value="1"/>
</dbReference>
<dbReference type="PATRIC" id="fig|396014.3.peg.2023"/>
<dbReference type="AlphaFoldDB" id="Z9JSI9"/>
<dbReference type="STRING" id="396014.BF93_18450"/>
<protein>
    <submittedName>
        <fullName evidence="6">ArsR family transcriptional regulator</fullName>
    </submittedName>
</protein>
<comment type="caution">
    <text evidence="6">The sequence shown here is derived from an EMBL/GenBank/DDBJ whole genome shotgun (WGS) entry which is preliminary data.</text>
</comment>
<dbReference type="CDD" id="cd00090">
    <property type="entry name" value="HTH_ARSR"/>
    <property type="match status" value="1"/>
</dbReference>
<keyword evidence="3" id="KW-0804">Transcription</keyword>
<evidence type="ECO:0000256" key="4">
    <source>
        <dbReference type="SAM" id="MobiDB-lite"/>
    </source>
</evidence>
<dbReference type="GO" id="GO:0003677">
    <property type="term" value="F:DNA binding"/>
    <property type="evidence" value="ECO:0007669"/>
    <property type="project" value="UniProtKB-KW"/>
</dbReference>
<dbReference type="SMART" id="SM00418">
    <property type="entry name" value="HTH_ARSR"/>
    <property type="match status" value="1"/>
</dbReference>
<proteinExistence type="predicted"/>